<evidence type="ECO:0000259" key="3">
    <source>
        <dbReference type="Pfam" id="PF00188"/>
    </source>
</evidence>
<feature type="region of interest" description="Disordered" evidence="1">
    <location>
        <begin position="88"/>
        <end position="167"/>
    </location>
</feature>
<feature type="compositionally biased region" description="Basic and acidic residues" evidence="1">
    <location>
        <begin position="88"/>
        <end position="100"/>
    </location>
</feature>
<dbReference type="Proteomes" id="UP000198734">
    <property type="component" value="Unassembled WGS sequence"/>
</dbReference>
<evidence type="ECO:0000256" key="2">
    <source>
        <dbReference type="SAM" id="SignalP"/>
    </source>
</evidence>
<feature type="compositionally biased region" description="Basic and acidic residues" evidence="1">
    <location>
        <begin position="107"/>
        <end position="116"/>
    </location>
</feature>
<protein>
    <submittedName>
        <fullName evidence="4">Uncharacterized protein, YkwD family</fullName>
    </submittedName>
</protein>
<dbReference type="Pfam" id="PF00188">
    <property type="entry name" value="CAP"/>
    <property type="match status" value="1"/>
</dbReference>
<dbReference type="EMBL" id="FOXU01000001">
    <property type="protein sequence ID" value="SFQ06100.1"/>
    <property type="molecule type" value="Genomic_DNA"/>
</dbReference>
<evidence type="ECO:0000313" key="4">
    <source>
        <dbReference type="EMBL" id="SFQ06100.1"/>
    </source>
</evidence>
<dbReference type="RefSeq" id="WP_245762608.1">
    <property type="nucleotide sequence ID" value="NZ_FOXU01000001.1"/>
</dbReference>
<gene>
    <name evidence="4" type="ORF">SAMN05421670_0788</name>
</gene>
<proteinExistence type="predicted"/>
<reference evidence="5" key="1">
    <citation type="submission" date="2016-10" db="EMBL/GenBank/DDBJ databases">
        <authorList>
            <person name="Varghese N."/>
            <person name="Submissions S."/>
        </authorList>
    </citation>
    <scope>NUCLEOTIDE SEQUENCE [LARGE SCALE GENOMIC DNA]</scope>
    <source>
        <strain evidence="5">DSM 11706</strain>
    </source>
</reference>
<feature type="compositionally biased region" description="Basic and acidic residues" evidence="1">
    <location>
        <begin position="123"/>
        <end position="145"/>
    </location>
</feature>
<feature type="chain" id="PRO_5011722637" evidence="2">
    <location>
        <begin position="26"/>
        <end position="309"/>
    </location>
</feature>
<dbReference type="NCBIfam" id="TIGR02909">
    <property type="entry name" value="spore_YkwD"/>
    <property type="match status" value="1"/>
</dbReference>
<dbReference type="InterPro" id="IPR014044">
    <property type="entry name" value="CAP_dom"/>
</dbReference>
<organism evidence="4 5">
    <name type="scientific">Psychrobacillus psychrotolerans</name>
    <dbReference type="NCBI Taxonomy" id="126156"/>
    <lineage>
        <taxon>Bacteria</taxon>
        <taxon>Bacillati</taxon>
        <taxon>Bacillota</taxon>
        <taxon>Bacilli</taxon>
        <taxon>Bacillales</taxon>
        <taxon>Bacillaceae</taxon>
        <taxon>Psychrobacillus</taxon>
    </lineage>
</organism>
<dbReference type="PANTHER" id="PTHR31157">
    <property type="entry name" value="SCP DOMAIN-CONTAINING PROTEIN"/>
    <property type="match status" value="1"/>
</dbReference>
<evidence type="ECO:0000313" key="5">
    <source>
        <dbReference type="Proteomes" id="UP000198734"/>
    </source>
</evidence>
<feature type="domain" description="SCP" evidence="3">
    <location>
        <begin position="193"/>
        <end position="306"/>
    </location>
</feature>
<sequence length="309" mass="33660">MNKKHTIMAGVLASGLLISASTASASMNTGFSPTTSVAKTSVVFNGEVPKNLSYKVKWNYNMQLSFAKLLNLKDVSKINIGQVVNKPVAKEDEKQTEEKAPVPVVEKPAEPAKKPEVVTPAKPAEEKPVVKEPVQEKPVVKEPVKETPAVQEPTVQKPAVQQPAPTVKEPVVQKPTTEVKEEVKVTSEIQQVVNLTNQERAKAGLKALQIDTKLTQSAQAKSQDMKNKNYFSHTSPTYGSPFDQMKSMGITYKSAAENIAMGQRNAAEVVDAWMKSPGHKANIMNGSFTHIGVGLSDSGYYWTQQFIGK</sequence>
<dbReference type="PANTHER" id="PTHR31157:SF1">
    <property type="entry name" value="SCP DOMAIN-CONTAINING PROTEIN"/>
    <property type="match status" value="1"/>
</dbReference>
<evidence type="ECO:0000256" key="1">
    <source>
        <dbReference type="SAM" id="MobiDB-lite"/>
    </source>
</evidence>
<dbReference type="InterPro" id="IPR035940">
    <property type="entry name" value="CAP_sf"/>
</dbReference>
<dbReference type="Gene3D" id="3.40.33.10">
    <property type="entry name" value="CAP"/>
    <property type="match status" value="1"/>
</dbReference>
<keyword evidence="5" id="KW-1185">Reference proteome</keyword>
<dbReference type="CDD" id="cd05379">
    <property type="entry name" value="CAP_bacterial"/>
    <property type="match status" value="1"/>
</dbReference>
<accession>A0A1I5VF41</accession>
<dbReference type="InterPro" id="IPR014258">
    <property type="entry name" value="CAP_domain_YkwD-like"/>
</dbReference>
<dbReference type="STRING" id="126156.SAMN05421670_0788"/>
<dbReference type="SUPFAM" id="SSF55797">
    <property type="entry name" value="PR-1-like"/>
    <property type="match status" value="1"/>
</dbReference>
<keyword evidence="2" id="KW-0732">Signal</keyword>
<name>A0A1I5VF41_9BACI</name>
<dbReference type="AlphaFoldDB" id="A0A1I5VF41"/>
<feature type="signal peptide" evidence="2">
    <location>
        <begin position="1"/>
        <end position="25"/>
    </location>
</feature>